<name>A0A6J6DVR2_9ZZZZ</name>
<gene>
    <name evidence="6" type="ORF">UFOPK1711_00225</name>
    <name evidence="7" type="ORF">UFOPK2350_00046</name>
</gene>
<dbReference type="GO" id="GO:0008726">
    <property type="term" value="F:alkanesulfonate monooxygenase activity"/>
    <property type="evidence" value="ECO:0007669"/>
    <property type="project" value="TreeGrafter"/>
</dbReference>
<evidence type="ECO:0000256" key="4">
    <source>
        <dbReference type="ARBA" id="ARBA00023033"/>
    </source>
</evidence>
<dbReference type="InterPro" id="IPR050172">
    <property type="entry name" value="SsuD_RutA_monooxygenase"/>
</dbReference>
<feature type="domain" description="Luciferase-like" evidence="5">
    <location>
        <begin position="16"/>
        <end position="231"/>
    </location>
</feature>
<dbReference type="EMBL" id="CAEZXE010000002">
    <property type="protein sequence ID" value="CAB4665814.1"/>
    <property type="molecule type" value="Genomic_DNA"/>
</dbReference>
<evidence type="ECO:0000259" key="5">
    <source>
        <dbReference type="Pfam" id="PF00296"/>
    </source>
</evidence>
<keyword evidence="2" id="KW-0288">FMN</keyword>
<evidence type="ECO:0000313" key="6">
    <source>
        <dbReference type="EMBL" id="CAB4566213.1"/>
    </source>
</evidence>
<dbReference type="EMBL" id="CAEZTR010000008">
    <property type="protein sequence ID" value="CAB4566213.1"/>
    <property type="molecule type" value="Genomic_DNA"/>
</dbReference>
<accession>A0A6J6DVR2</accession>
<dbReference type="AlphaFoldDB" id="A0A6J6DVR2"/>
<reference evidence="6" key="1">
    <citation type="submission" date="2020-05" db="EMBL/GenBank/DDBJ databases">
        <authorList>
            <person name="Chiriac C."/>
            <person name="Salcher M."/>
            <person name="Ghai R."/>
            <person name="Kavagutti S V."/>
        </authorList>
    </citation>
    <scope>NUCLEOTIDE SEQUENCE</scope>
</reference>
<sequence length="303" mass="32331">MLEIPKGTLVYGTQLPIQSQSSLYAAKWEGSATPADLLRIAQAADRSGYFYVAVCDHIAIPEDKAAAMGLWWQDCLTTLGFLASATENVALLSHVFVIAYRHALTAAKSFETLDHLSGGRAIAGIGAGHVEAEFDALGVSFADRGSLTDSTLVDFAEALSNTYVGNMGALPRPVQSPRPPIWIGGSSKPAIRRAAAYEGWLPQGPATREGLDLLLATREKLGKADAPMAIGHVVIPYIYVGTPKSERRQPCYSGSPEQIAEALLAETPAEVNQLQVKFDTDSAAEYAEQVEAFGTQVGPLLTR</sequence>
<proteinExistence type="predicted"/>
<keyword evidence="4" id="KW-0503">Monooxygenase</keyword>
<evidence type="ECO:0000256" key="1">
    <source>
        <dbReference type="ARBA" id="ARBA00022630"/>
    </source>
</evidence>
<evidence type="ECO:0000313" key="7">
    <source>
        <dbReference type="EMBL" id="CAB4665814.1"/>
    </source>
</evidence>
<dbReference type="Pfam" id="PF00296">
    <property type="entry name" value="Bac_luciferase"/>
    <property type="match status" value="1"/>
</dbReference>
<evidence type="ECO:0000256" key="2">
    <source>
        <dbReference type="ARBA" id="ARBA00022643"/>
    </source>
</evidence>
<dbReference type="Gene3D" id="3.20.20.30">
    <property type="entry name" value="Luciferase-like domain"/>
    <property type="match status" value="1"/>
</dbReference>
<dbReference type="PANTHER" id="PTHR42847:SF4">
    <property type="entry name" value="ALKANESULFONATE MONOOXYGENASE-RELATED"/>
    <property type="match status" value="1"/>
</dbReference>
<dbReference type="InterPro" id="IPR036661">
    <property type="entry name" value="Luciferase-like_sf"/>
</dbReference>
<keyword evidence="3" id="KW-0560">Oxidoreductase</keyword>
<dbReference type="GO" id="GO:0046306">
    <property type="term" value="P:alkanesulfonate catabolic process"/>
    <property type="evidence" value="ECO:0007669"/>
    <property type="project" value="TreeGrafter"/>
</dbReference>
<dbReference type="InterPro" id="IPR011251">
    <property type="entry name" value="Luciferase-like_dom"/>
</dbReference>
<organism evidence="6">
    <name type="scientific">freshwater metagenome</name>
    <dbReference type="NCBI Taxonomy" id="449393"/>
    <lineage>
        <taxon>unclassified sequences</taxon>
        <taxon>metagenomes</taxon>
        <taxon>ecological metagenomes</taxon>
    </lineage>
</organism>
<keyword evidence="1" id="KW-0285">Flavoprotein</keyword>
<evidence type="ECO:0000256" key="3">
    <source>
        <dbReference type="ARBA" id="ARBA00023002"/>
    </source>
</evidence>
<dbReference type="SUPFAM" id="SSF51679">
    <property type="entry name" value="Bacterial luciferase-like"/>
    <property type="match status" value="1"/>
</dbReference>
<protein>
    <submittedName>
        <fullName evidence="6">Unannotated protein</fullName>
    </submittedName>
</protein>
<dbReference type="PANTHER" id="PTHR42847">
    <property type="entry name" value="ALKANESULFONATE MONOOXYGENASE"/>
    <property type="match status" value="1"/>
</dbReference>